<evidence type="ECO:0008006" key="3">
    <source>
        <dbReference type="Google" id="ProtNLM"/>
    </source>
</evidence>
<keyword evidence="2" id="KW-1185">Reference proteome</keyword>
<dbReference type="RefSeq" id="WP_345262070.1">
    <property type="nucleotide sequence ID" value="NZ_BAABIM010000001.1"/>
</dbReference>
<protein>
    <recommendedName>
        <fullName evidence="3">Tetratricopeptide repeat protein</fullName>
    </recommendedName>
</protein>
<accession>A0ABP8VRC2</accession>
<reference evidence="2" key="1">
    <citation type="journal article" date="2019" name="Int. J. Syst. Evol. Microbiol.">
        <title>The Global Catalogue of Microorganisms (GCM) 10K type strain sequencing project: providing services to taxonomists for standard genome sequencing and annotation.</title>
        <authorList>
            <consortium name="The Broad Institute Genomics Platform"/>
            <consortium name="The Broad Institute Genome Sequencing Center for Infectious Disease"/>
            <person name="Wu L."/>
            <person name="Ma J."/>
        </authorList>
    </citation>
    <scope>NUCLEOTIDE SEQUENCE [LARGE SCALE GENOMIC DNA]</scope>
    <source>
        <strain evidence="2">JCM 18127</strain>
    </source>
</reference>
<dbReference type="EMBL" id="BAABIM010000001">
    <property type="protein sequence ID" value="GAA4668693.1"/>
    <property type="molecule type" value="Genomic_DNA"/>
</dbReference>
<dbReference type="Proteomes" id="UP001500621">
    <property type="component" value="Unassembled WGS sequence"/>
</dbReference>
<comment type="caution">
    <text evidence="1">The sequence shown here is derived from an EMBL/GenBank/DDBJ whole genome shotgun (WGS) entry which is preliminary data.</text>
</comment>
<dbReference type="SUPFAM" id="SSF48452">
    <property type="entry name" value="TPR-like"/>
    <property type="match status" value="1"/>
</dbReference>
<dbReference type="Gene3D" id="1.25.40.10">
    <property type="entry name" value="Tetratricopeptide repeat domain"/>
    <property type="match status" value="1"/>
</dbReference>
<gene>
    <name evidence="1" type="ORF">GCM10023226_00910</name>
</gene>
<proteinExistence type="predicted"/>
<organism evidence="1 2">
    <name type="scientific">Nocardioides nanhaiensis</name>
    <dbReference type="NCBI Taxonomy" id="1476871"/>
    <lineage>
        <taxon>Bacteria</taxon>
        <taxon>Bacillati</taxon>
        <taxon>Actinomycetota</taxon>
        <taxon>Actinomycetes</taxon>
        <taxon>Propionibacteriales</taxon>
        <taxon>Nocardioidaceae</taxon>
        <taxon>Nocardioides</taxon>
    </lineage>
</organism>
<sequence>MSTTFDVYEHYRRSERLFELRDYTGAADLLERLLAETALDPALAGHGVLEARLLLARAYFHAARLHRAEEAARAVLAEDPTEAYAALLLARTLQRLSRPEEAARAMALATALGAPGTGD</sequence>
<name>A0ABP8VRC2_9ACTN</name>
<evidence type="ECO:0000313" key="1">
    <source>
        <dbReference type="EMBL" id="GAA4668693.1"/>
    </source>
</evidence>
<dbReference type="InterPro" id="IPR011990">
    <property type="entry name" value="TPR-like_helical_dom_sf"/>
</dbReference>
<evidence type="ECO:0000313" key="2">
    <source>
        <dbReference type="Proteomes" id="UP001500621"/>
    </source>
</evidence>